<keyword evidence="17" id="KW-1133">Transmembrane helix</keyword>
<evidence type="ECO:0000256" key="2">
    <source>
        <dbReference type="ARBA" id="ARBA00010136"/>
    </source>
</evidence>
<feature type="binding site" evidence="14">
    <location>
        <position position="590"/>
    </location>
    <ligand>
        <name>Zn(2+)</name>
        <dbReference type="ChEBI" id="CHEBI:29105"/>
        <note>catalytic</note>
    </ligand>
</feature>
<evidence type="ECO:0000256" key="13">
    <source>
        <dbReference type="PIRSR" id="PIRSR634016-1"/>
    </source>
</evidence>
<keyword evidence="3" id="KW-0031">Aminopeptidase</keyword>
<dbReference type="Gene3D" id="1.10.390.10">
    <property type="entry name" value="Neutral Protease Domain 2"/>
    <property type="match status" value="1"/>
</dbReference>
<keyword evidence="5" id="KW-0645">Protease</keyword>
<feature type="compositionally biased region" description="Basic and acidic residues" evidence="16">
    <location>
        <begin position="92"/>
        <end position="122"/>
    </location>
</feature>
<dbReference type="PANTHER" id="PTHR11533:SF301">
    <property type="entry name" value="AMINOPEPTIDASE"/>
    <property type="match status" value="1"/>
</dbReference>
<dbReference type="Pfam" id="PF17900">
    <property type="entry name" value="Peptidase_M1_N"/>
    <property type="match status" value="1"/>
</dbReference>
<dbReference type="InterPro" id="IPR045357">
    <property type="entry name" value="Aminopeptidase_N-like_N"/>
</dbReference>
<evidence type="ECO:0000256" key="14">
    <source>
        <dbReference type="PIRSR" id="PIRSR634016-3"/>
    </source>
</evidence>
<feature type="domain" description="Peptidase M1 membrane alanine aminopeptidase" evidence="18">
    <location>
        <begin position="514"/>
        <end position="742"/>
    </location>
</feature>
<evidence type="ECO:0000256" key="5">
    <source>
        <dbReference type="ARBA" id="ARBA00022670"/>
    </source>
</evidence>
<dbReference type="Pfam" id="PF11838">
    <property type="entry name" value="ERAP1_C"/>
    <property type="match status" value="1"/>
</dbReference>
<keyword evidence="7" id="KW-0378">Hydrolase</keyword>
<evidence type="ECO:0000256" key="9">
    <source>
        <dbReference type="ARBA" id="ARBA00023049"/>
    </source>
</evidence>
<evidence type="ECO:0000256" key="12">
    <source>
        <dbReference type="ARBA" id="ARBA00023180"/>
    </source>
</evidence>
<dbReference type="FunFam" id="1.10.390.10:FF:000006">
    <property type="entry name" value="Puromycin-sensitive aminopeptidase"/>
    <property type="match status" value="1"/>
</dbReference>
<feature type="transmembrane region" description="Helical" evidence="17">
    <location>
        <begin position="166"/>
        <end position="184"/>
    </location>
</feature>
<evidence type="ECO:0000313" key="22">
    <source>
        <dbReference type="Proteomes" id="UP001620645"/>
    </source>
</evidence>
<evidence type="ECO:0008006" key="23">
    <source>
        <dbReference type="Google" id="ProtNLM"/>
    </source>
</evidence>
<feature type="region of interest" description="Disordered" evidence="16">
    <location>
        <begin position="90"/>
        <end position="148"/>
    </location>
</feature>
<evidence type="ECO:0000256" key="8">
    <source>
        <dbReference type="ARBA" id="ARBA00022833"/>
    </source>
</evidence>
<feature type="binding site" evidence="14">
    <location>
        <position position="586"/>
    </location>
    <ligand>
        <name>Zn(2+)</name>
        <dbReference type="ChEBI" id="CHEBI:29105"/>
        <note>catalytic</note>
    </ligand>
</feature>
<comment type="caution">
    <text evidence="21">The sequence shown here is derived from an EMBL/GenBank/DDBJ whole genome shotgun (WGS) entry which is preliminary data.</text>
</comment>
<keyword evidence="8 14" id="KW-0862">Zinc</keyword>
<dbReference type="Gene3D" id="2.60.40.1910">
    <property type="match status" value="1"/>
</dbReference>
<proteinExistence type="inferred from homology"/>
<dbReference type="InterPro" id="IPR024571">
    <property type="entry name" value="ERAP1-like_C_dom"/>
</dbReference>
<feature type="compositionally biased region" description="Polar residues" evidence="16">
    <location>
        <begin position="127"/>
        <end position="139"/>
    </location>
</feature>
<keyword evidence="22" id="KW-1185">Reference proteome</keyword>
<evidence type="ECO:0000256" key="3">
    <source>
        <dbReference type="ARBA" id="ARBA00022438"/>
    </source>
</evidence>
<keyword evidence="10 17" id="KW-0472">Membrane</keyword>
<comment type="cofactor">
    <cofactor evidence="14">
        <name>Zn(2+)</name>
        <dbReference type="ChEBI" id="CHEBI:29105"/>
    </cofactor>
    <text evidence="14">Binds 1 zinc ion per subunit.</text>
</comment>
<dbReference type="PRINTS" id="PR00756">
    <property type="entry name" value="ALADIPTASE"/>
</dbReference>
<evidence type="ECO:0000259" key="18">
    <source>
        <dbReference type="Pfam" id="PF01433"/>
    </source>
</evidence>
<dbReference type="Gene3D" id="2.60.40.1730">
    <property type="entry name" value="tricorn interacting facor f3 domain"/>
    <property type="match status" value="1"/>
</dbReference>
<evidence type="ECO:0000256" key="1">
    <source>
        <dbReference type="ARBA" id="ARBA00004236"/>
    </source>
</evidence>
<feature type="site" description="Transition state stabilizer" evidence="15">
    <location>
        <position position="673"/>
    </location>
</feature>
<reference evidence="21 22" key="1">
    <citation type="submission" date="2024-10" db="EMBL/GenBank/DDBJ databases">
        <authorList>
            <person name="Kim D."/>
        </authorList>
    </citation>
    <scope>NUCLEOTIDE SEQUENCE [LARGE SCALE GENOMIC DNA]</scope>
    <source>
        <strain evidence="21">Taebaek</strain>
    </source>
</reference>
<dbReference type="PANTHER" id="PTHR11533">
    <property type="entry name" value="PROTEASE M1 ZINC METALLOPROTEASE"/>
    <property type="match status" value="1"/>
</dbReference>
<dbReference type="CDD" id="cd09601">
    <property type="entry name" value="M1_APN-Q_like"/>
    <property type="match status" value="1"/>
</dbReference>
<dbReference type="SUPFAM" id="SSF63737">
    <property type="entry name" value="Leukotriene A4 hydrolase N-terminal domain"/>
    <property type="match status" value="1"/>
</dbReference>
<keyword evidence="17" id="KW-0812">Transmembrane</keyword>
<dbReference type="EMBL" id="JBICCN010000254">
    <property type="protein sequence ID" value="KAL3083204.1"/>
    <property type="molecule type" value="Genomic_DNA"/>
</dbReference>
<feature type="domain" description="Aminopeptidase N-like N-terminal" evidence="20">
    <location>
        <begin position="270"/>
        <end position="479"/>
    </location>
</feature>
<keyword evidence="11" id="KW-1015">Disulfide bond</keyword>
<dbReference type="SUPFAM" id="SSF55486">
    <property type="entry name" value="Metalloproteases ('zincins'), catalytic domain"/>
    <property type="match status" value="1"/>
</dbReference>
<feature type="binding site" evidence="14">
    <location>
        <position position="609"/>
    </location>
    <ligand>
        <name>Zn(2+)</name>
        <dbReference type="ChEBI" id="CHEBI:29105"/>
        <note>catalytic</note>
    </ligand>
</feature>
<dbReference type="InterPro" id="IPR050344">
    <property type="entry name" value="Peptidase_M1_aminopeptidases"/>
</dbReference>
<name>A0ABD2IT74_HETSC</name>
<gene>
    <name evidence="21" type="ORF">niasHS_011006</name>
</gene>
<dbReference type="GO" id="GO:0046872">
    <property type="term" value="F:metal ion binding"/>
    <property type="evidence" value="ECO:0007669"/>
    <property type="project" value="UniProtKB-KW"/>
</dbReference>
<feature type="compositionally biased region" description="Basic and acidic residues" evidence="16">
    <location>
        <begin position="238"/>
        <end position="259"/>
    </location>
</feature>
<comment type="similarity">
    <text evidence="2">Belongs to the peptidase M1 family.</text>
</comment>
<keyword evidence="4" id="KW-1003">Cell membrane</keyword>
<evidence type="ECO:0000256" key="17">
    <source>
        <dbReference type="SAM" id="Phobius"/>
    </source>
</evidence>
<dbReference type="InterPro" id="IPR001930">
    <property type="entry name" value="Peptidase_M1"/>
</dbReference>
<keyword evidence="12" id="KW-0325">Glycoprotein</keyword>
<dbReference type="InterPro" id="IPR014782">
    <property type="entry name" value="Peptidase_M1_dom"/>
</dbReference>
<dbReference type="GO" id="GO:0004177">
    <property type="term" value="F:aminopeptidase activity"/>
    <property type="evidence" value="ECO:0007669"/>
    <property type="project" value="UniProtKB-KW"/>
</dbReference>
<dbReference type="AlphaFoldDB" id="A0ABD2IT74"/>
<evidence type="ECO:0000259" key="20">
    <source>
        <dbReference type="Pfam" id="PF17900"/>
    </source>
</evidence>
<dbReference type="GO" id="GO:0005886">
    <property type="term" value="C:plasma membrane"/>
    <property type="evidence" value="ECO:0007669"/>
    <property type="project" value="UniProtKB-SubCell"/>
</dbReference>
<evidence type="ECO:0000256" key="6">
    <source>
        <dbReference type="ARBA" id="ARBA00022723"/>
    </source>
</evidence>
<dbReference type="InterPro" id="IPR034016">
    <property type="entry name" value="M1_APN-typ"/>
</dbReference>
<evidence type="ECO:0000313" key="21">
    <source>
        <dbReference type="EMBL" id="KAL3083204.1"/>
    </source>
</evidence>
<accession>A0ABD2IT74</accession>
<keyword evidence="6 14" id="KW-0479">Metal-binding</keyword>
<dbReference type="GO" id="GO:0008237">
    <property type="term" value="F:metallopeptidase activity"/>
    <property type="evidence" value="ECO:0007669"/>
    <property type="project" value="UniProtKB-KW"/>
</dbReference>
<dbReference type="InterPro" id="IPR027268">
    <property type="entry name" value="Peptidase_M4/M1_CTD_sf"/>
</dbReference>
<feature type="active site" description="Proton acceptor" evidence="13">
    <location>
        <position position="587"/>
    </location>
</feature>
<dbReference type="Pfam" id="PF01433">
    <property type="entry name" value="Peptidase_M1"/>
    <property type="match status" value="1"/>
</dbReference>
<organism evidence="21 22">
    <name type="scientific">Heterodera schachtii</name>
    <name type="common">Sugarbeet cyst nematode worm</name>
    <name type="synonym">Tylenchus schachtii</name>
    <dbReference type="NCBI Taxonomy" id="97005"/>
    <lineage>
        <taxon>Eukaryota</taxon>
        <taxon>Metazoa</taxon>
        <taxon>Ecdysozoa</taxon>
        <taxon>Nematoda</taxon>
        <taxon>Chromadorea</taxon>
        <taxon>Rhabditida</taxon>
        <taxon>Tylenchina</taxon>
        <taxon>Tylenchomorpha</taxon>
        <taxon>Tylenchoidea</taxon>
        <taxon>Heteroderidae</taxon>
        <taxon>Heteroderinae</taxon>
        <taxon>Heterodera</taxon>
    </lineage>
</organism>
<evidence type="ECO:0000256" key="11">
    <source>
        <dbReference type="ARBA" id="ARBA00023157"/>
    </source>
</evidence>
<comment type="subcellular location">
    <subcellularLocation>
        <location evidence="1">Cell membrane</location>
    </subcellularLocation>
</comment>
<keyword evidence="9" id="KW-0482">Metalloprotease</keyword>
<evidence type="ECO:0000256" key="10">
    <source>
        <dbReference type="ARBA" id="ARBA00023136"/>
    </source>
</evidence>
<dbReference type="InterPro" id="IPR042097">
    <property type="entry name" value="Aminopeptidase_N-like_N_sf"/>
</dbReference>
<evidence type="ECO:0000256" key="16">
    <source>
        <dbReference type="SAM" id="MobiDB-lite"/>
    </source>
</evidence>
<dbReference type="FunFam" id="1.25.50.20:FF:000001">
    <property type="entry name" value="Aminopeptidase"/>
    <property type="match status" value="1"/>
</dbReference>
<feature type="domain" description="ERAP1-like C-terminal" evidence="19">
    <location>
        <begin position="819"/>
        <end position="1151"/>
    </location>
</feature>
<dbReference type="Gene3D" id="1.25.50.20">
    <property type="match status" value="1"/>
</dbReference>
<protein>
    <recommendedName>
        <fullName evidence="23">Aminopeptidase</fullName>
    </recommendedName>
</protein>
<dbReference type="GO" id="GO:0006508">
    <property type="term" value="P:proteolysis"/>
    <property type="evidence" value="ECO:0007669"/>
    <property type="project" value="UniProtKB-KW"/>
</dbReference>
<evidence type="ECO:0000259" key="19">
    <source>
        <dbReference type="Pfam" id="PF11838"/>
    </source>
</evidence>
<evidence type="ECO:0000256" key="4">
    <source>
        <dbReference type="ARBA" id="ARBA00022475"/>
    </source>
</evidence>
<feature type="region of interest" description="Disordered" evidence="16">
    <location>
        <begin position="232"/>
        <end position="259"/>
    </location>
</feature>
<evidence type="ECO:0000256" key="7">
    <source>
        <dbReference type="ARBA" id="ARBA00022801"/>
    </source>
</evidence>
<evidence type="ECO:0000256" key="15">
    <source>
        <dbReference type="PIRSR" id="PIRSR634016-4"/>
    </source>
</evidence>
<sequence length="1196" mass="135979">MPSKDNLGEGTVGFRMPSVQSAIVRWRRKFGLSRPLLVSSSSSLSSAPSSHRPNAQIHRLSLSTTSSSCYSPPSEIQLFSLTDDLELDEVEQQQKKREDNGKRENGRESDGGKIGLHSDHRPPGQLSMPSASPPTSVSPHSLPMAKRVKSPSPALSLSHCQLYCSLLLFLLSILLSVLITFLLTRNAIRSQMERVDQNEAVTAKLVAPHGAIASLNAGHDITRLRMPGKSLLANARPRGNETADEAKEERPEKRKEPGAEELRLSGELFPIWYNLSLKVFVPGFGAEILPQLNLTFNGDLLLNFAVNRTTRTIELNALKLRFDPSNLTAYELKRTDNLATGDEVDRTPKVIGIRVDEAREKVFFDLDGDLTLGNHYALRIPYSGPIASKLSGLYLTTYTTLSGEHKCAAVTQMEPTDARRMVPSFDEPEFKAIFRLSVTHPKGSRAVSNAKELREQQQTEETEWIRTDFEETLPMSSYLLALVVSDFEFVEGNTSRGTRFRIWSRKDALNLTSYALRAGIKVLEFYEQYYGIPFPLPKQDMMAFPDFAAGAMENWGLVTYREKYLLYSPELYTAQQKQAVASVVAHELAHQWFGNLVTMRWWSDLWLNEGFATLMEYLGTNAISDGMFRMDDYFLVEALDSAFDRDSRATSHPLFFEIRKAEDVTEAFDSITYSKGASVLRMIRAVMGEEHFKKGLNIYLTRFKYRNAEHSDLWDALTEAVPEGMKDWKGDKFSVKQFARQWTERTGFPIVQVKQIDGQRVQLSQQRFRMNADAAETGAGGNSSGTWEVPVWWSKDGQNGPMEWLKDELSINASDSAVLVLNSQSHGFYRVHYAAEALQRIQRQLFNDHKNLSLASRTRIIDDAFTLAEAGYIAYEAPLNLSRYLVAEEEYPPWEMALAGFSTIQNFFEDEPEAGPMRAYIKQIINALFERALPRISDQKDDEQHFFDNLLRQRVVQRMCTLRDDRCISAILNLYADGFVRPCQSQPDPPMASACSRVPAPFRTLAYCEGIHYGAERDWDFVFKMFRMETVQVEKERLLLALACSRDTYTLKRLLALASDANSSVIRLQDKPSVFSHVSSRIIGKKIVLDFFIDHWDEIYNDFKEQQTLLRSIISSSVVGKSKRVLDQVEHFLRENEPTTKNLDVFKQRMEVLQTNRRWMERNFSPLAGWFRQQSLPMENEELFKPIEGPTPSPIA</sequence>
<dbReference type="Proteomes" id="UP001620645">
    <property type="component" value="Unassembled WGS sequence"/>
</dbReference>